<gene>
    <name evidence="1" type="ORF">XBLMG947_1871</name>
</gene>
<organism evidence="1 2">
    <name type="scientific">Xanthomonas bromi</name>
    <dbReference type="NCBI Taxonomy" id="56449"/>
    <lineage>
        <taxon>Bacteria</taxon>
        <taxon>Pseudomonadati</taxon>
        <taxon>Pseudomonadota</taxon>
        <taxon>Gammaproteobacteria</taxon>
        <taxon>Lysobacterales</taxon>
        <taxon>Lysobacteraceae</taxon>
        <taxon>Xanthomonas</taxon>
    </lineage>
</organism>
<dbReference type="STRING" id="56449.XBLMG947_1871"/>
<dbReference type="EMBL" id="FLTX01000027">
    <property type="protein sequence ID" value="SBV51087.1"/>
    <property type="molecule type" value="Genomic_DNA"/>
</dbReference>
<dbReference type="RefSeq" id="WP_181093188.1">
    <property type="nucleotide sequence ID" value="NZ_FLTX01000027.1"/>
</dbReference>
<dbReference type="Proteomes" id="UP000092503">
    <property type="component" value="Unassembled WGS sequence"/>
</dbReference>
<proteinExistence type="predicted"/>
<evidence type="ECO:0000313" key="2">
    <source>
        <dbReference type="Proteomes" id="UP000092503"/>
    </source>
</evidence>
<dbReference type="AlphaFoldDB" id="A0A1C3NL48"/>
<accession>A0A1C3NL48</accession>
<sequence length="54" mass="5823">MLIEHHHCPQCDIAPVREAANPKTCESSVAVNVRCLPPLDLTSLSVQLVDGASR</sequence>
<evidence type="ECO:0000313" key="1">
    <source>
        <dbReference type="EMBL" id="SBV51087.1"/>
    </source>
</evidence>
<name>A0A1C3NL48_9XANT</name>
<protein>
    <submittedName>
        <fullName evidence="1">Uncharacterized protein</fullName>
    </submittedName>
</protein>
<reference evidence="1 2" key="1">
    <citation type="submission" date="2016-06" db="EMBL/GenBank/DDBJ databases">
        <authorList>
            <person name="Kjaerup R.B."/>
            <person name="Dalgaard T.S."/>
            <person name="Juul-Madsen H.R."/>
        </authorList>
    </citation>
    <scope>NUCLEOTIDE SEQUENCE [LARGE SCALE GENOMIC DNA]</scope>
    <source>
        <strain evidence="1">LMG947</strain>
    </source>
</reference>